<dbReference type="AlphaFoldDB" id="A0A133NS77"/>
<dbReference type="Proteomes" id="UP000070558">
    <property type="component" value="Unassembled WGS sequence"/>
</dbReference>
<proteinExistence type="predicted"/>
<evidence type="ECO:0000313" key="1">
    <source>
        <dbReference type="EMBL" id="KXA19118.1"/>
    </source>
</evidence>
<comment type="caution">
    <text evidence="1">The sequence shown here is derived from an EMBL/GenBank/DDBJ whole genome shotgun (WGS) entry which is preliminary data.</text>
</comment>
<organism evidence="1 2">
    <name type="scientific">Gardnerella vaginalis</name>
    <dbReference type="NCBI Taxonomy" id="2702"/>
    <lineage>
        <taxon>Bacteria</taxon>
        <taxon>Bacillati</taxon>
        <taxon>Actinomycetota</taxon>
        <taxon>Actinomycetes</taxon>
        <taxon>Bifidobacteriales</taxon>
        <taxon>Bifidobacteriaceae</taxon>
        <taxon>Gardnerella</taxon>
    </lineage>
</organism>
<protein>
    <submittedName>
        <fullName evidence="1">Uncharacterized protein</fullName>
    </submittedName>
</protein>
<dbReference type="PATRIC" id="fig|2702.99.peg.204"/>
<evidence type="ECO:0000313" key="2">
    <source>
        <dbReference type="Proteomes" id="UP000070558"/>
    </source>
</evidence>
<name>A0A133NS77_GARVA</name>
<sequence>MKYHAYTFKLNLLIIAIAKHNLHKSKIKQITHSLPVENLVNICV</sequence>
<gene>
    <name evidence="1" type="ORF">HMPREF3216_00204</name>
</gene>
<dbReference type="EMBL" id="LRQA01000014">
    <property type="protein sequence ID" value="KXA19118.1"/>
    <property type="molecule type" value="Genomic_DNA"/>
</dbReference>
<accession>A0A133NS77</accession>
<reference evidence="1 2" key="1">
    <citation type="submission" date="2016-01" db="EMBL/GenBank/DDBJ databases">
        <authorList>
            <person name="Oliw E.H."/>
        </authorList>
    </citation>
    <scope>NUCLEOTIDE SEQUENCE [LARGE SCALE GENOMIC DNA]</scope>
    <source>
        <strain evidence="1 2">GED7760B</strain>
    </source>
</reference>